<protein>
    <submittedName>
        <fullName evidence="1">Uncharacterized protein</fullName>
    </submittedName>
</protein>
<evidence type="ECO:0000313" key="2">
    <source>
        <dbReference type="Proteomes" id="UP000076502"/>
    </source>
</evidence>
<name>A0A154P2J1_DUFNO</name>
<dbReference type="EMBL" id="KQ434804">
    <property type="protein sequence ID" value="KZC06052.1"/>
    <property type="molecule type" value="Genomic_DNA"/>
</dbReference>
<evidence type="ECO:0000313" key="1">
    <source>
        <dbReference type="EMBL" id="KZC06052.1"/>
    </source>
</evidence>
<dbReference type="AlphaFoldDB" id="A0A154P2J1"/>
<reference evidence="1 2" key="1">
    <citation type="submission" date="2015-07" db="EMBL/GenBank/DDBJ databases">
        <title>The genome of Dufourea novaeangliae.</title>
        <authorList>
            <person name="Pan H."/>
            <person name="Kapheim K."/>
        </authorList>
    </citation>
    <scope>NUCLEOTIDE SEQUENCE [LARGE SCALE GENOMIC DNA]</scope>
    <source>
        <strain evidence="1">0120121106</strain>
        <tissue evidence="1">Whole body</tissue>
    </source>
</reference>
<keyword evidence="2" id="KW-1185">Reference proteome</keyword>
<gene>
    <name evidence="1" type="ORF">WN55_07138</name>
</gene>
<accession>A0A154P2J1</accession>
<dbReference type="Proteomes" id="UP000076502">
    <property type="component" value="Unassembled WGS sequence"/>
</dbReference>
<sequence>VLDKIKAGLEYATNYLETARDIADLVARSLGGKQKEKRGDEGTKEKGGFLPASVMSAFFRLIGLDSQKVTAIAVNSVIFLAQMARINSLFELKPSKGNIGRNLDDEEETSTWNPAKLIMESKNERIQKLIEHTQNEHLPDQLMQRVDGLDSACIRLLLCKTSPVIRAAQNSLKITTQGESRGMTGWLPSRDEFEENNDRCEVTHNDCELFS</sequence>
<proteinExistence type="predicted"/>
<feature type="non-terminal residue" evidence="1">
    <location>
        <position position="1"/>
    </location>
</feature>
<organism evidence="1 2">
    <name type="scientific">Dufourea novaeangliae</name>
    <name type="common">Sweat bee</name>
    <dbReference type="NCBI Taxonomy" id="178035"/>
    <lineage>
        <taxon>Eukaryota</taxon>
        <taxon>Metazoa</taxon>
        <taxon>Ecdysozoa</taxon>
        <taxon>Arthropoda</taxon>
        <taxon>Hexapoda</taxon>
        <taxon>Insecta</taxon>
        <taxon>Pterygota</taxon>
        <taxon>Neoptera</taxon>
        <taxon>Endopterygota</taxon>
        <taxon>Hymenoptera</taxon>
        <taxon>Apocrita</taxon>
        <taxon>Aculeata</taxon>
        <taxon>Apoidea</taxon>
        <taxon>Anthophila</taxon>
        <taxon>Halictidae</taxon>
        <taxon>Rophitinae</taxon>
        <taxon>Dufourea</taxon>
    </lineage>
</organism>